<name>A0A1Y5T344_9RHOB</name>
<dbReference type="OrthoDB" id="9757917at2"/>
<keyword evidence="2" id="KW-0547">Nucleotide-binding</keyword>
<dbReference type="InterPro" id="IPR045055">
    <property type="entry name" value="DNA2/NAM7-like"/>
</dbReference>
<dbReference type="InterPro" id="IPR027417">
    <property type="entry name" value="P-loop_NTPase"/>
</dbReference>
<gene>
    <name evidence="2" type="ORF">PAM7971_02825</name>
</gene>
<evidence type="ECO:0000313" key="3">
    <source>
        <dbReference type="Proteomes" id="UP000193307"/>
    </source>
</evidence>
<keyword evidence="2" id="KW-0378">Hydrolase</keyword>
<keyword evidence="2" id="KW-0347">Helicase</keyword>
<accession>A0A1Y5T344</accession>
<dbReference type="Pfam" id="PF13087">
    <property type="entry name" value="AAA_12"/>
    <property type="match status" value="1"/>
</dbReference>
<organism evidence="2 3">
    <name type="scientific">Pacificibacter marinus</name>
    <dbReference type="NCBI Taxonomy" id="658057"/>
    <lineage>
        <taxon>Bacteria</taxon>
        <taxon>Pseudomonadati</taxon>
        <taxon>Pseudomonadota</taxon>
        <taxon>Alphaproteobacteria</taxon>
        <taxon>Rhodobacterales</taxon>
        <taxon>Roseobacteraceae</taxon>
        <taxon>Pacificibacter</taxon>
    </lineage>
</organism>
<dbReference type="RefSeq" id="WP_085849930.1">
    <property type="nucleotide sequence ID" value="NZ_FNZV01000009.1"/>
</dbReference>
<dbReference type="AlphaFoldDB" id="A0A1Y5T344"/>
<dbReference type="EMBL" id="FWFW01000009">
    <property type="protein sequence ID" value="SLN54689.1"/>
    <property type="molecule type" value="Genomic_DNA"/>
</dbReference>
<dbReference type="InterPro" id="IPR016834">
    <property type="entry name" value="UCP026306"/>
</dbReference>
<protein>
    <submittedName>
        <fullName evidence="2">Viral (Superfamily 1) RNA helicase</fullName>
    </submittedName>
</protein>
<dbReference type="Gene3D" id="3.30.870.10">
    <property type="entry name" value="Endonuclease Chain A"/>
    <property type="match status" value="1"/>
</dbReference>
<reference evidence="2 3" key="1">
    <citation type="submission" date="2017-03" db="EMBL/GenBank/DDBJ databases">
        <authorList>
            <person name="Afonso C.L."/>
            <person name="Miller P.J."/>
            <person name="Scott M.A."/>
            <person name="Spackman E."/>
            <person name="Goraichik I."/>
            <person name="Dimitrov K.M."/>
            <person name="Suarez D.L."/>
            <person name="Swayne D.E."/>
        </authorList>
    </citation>
    <scope>NUCLEOTIDE SEQUENCE [LARGE SCALE GENOMIC DNA]</scope>
    <source>
        <strain evidence="2 3">CECT 7971</strain>
    </source>
</reference>
<dbReference type="GO" id="GO:0006793">
    <property type="term" value="P:phosphorus metabolic process"/>
    <property type="evidence" value="ECO:0007669"/>
    <property type="project" value="UniProtKB-ARBA"/>
</dbReference>
<dbReference type="SUPFAM" id="SSF52540">
    <property type="entry name" value="P-loop containing nucleoside triphosphate hydrolases"/>
    <property type="match status" value="1"/>
</dbReference>
<dbReference type="Proteomes" id="UP000193307">
    <property type="component" value="Unassembled WGS sequence"/>
</dbReference>
<dbReference type="PANTHER" id="PTHR10887:SF530">
    <property type="entry name" value="SUPERFAMILY I DNA HELICASES"/>
    <property type="match status" value="1"/>
</dbReference>
<dbReference type="Gene3D" id="3.40.50.300">
    <property type="entry name" value="P-loop containing nucleotide triphosphate hydrolases"/>
    <property type="match status" value="3"/>
</dbReference>
<dbReference type="PIRSF" id="PIRSF026306">
    <property type="entry name" value="UCP026306"/>
    <property type="match status" value="1"/>
</dbReference>
<dbReference type="PANTHER" id="PTHR10887">
    <property type="entry name" value="DNA2/NAM7 HELICASE FAMILY"/>
    <property type="match status" value="1"/>
</dbReference>
<keyword evidence="3" id="KW-1185">Reference proteome</keyword>
<feature type="domain" description="PLD phosphodiesterase" evidence="1">
    <location>
        <begin position="1061"/>
        <end position="1088"/>
    </location>
</feature>
<keyword evidence="2" id="KW-0067">ATP-binding</keyword>
<dbReference type="CDD" id="cd18808">
    <property type="entry name" value="SF1_C_Upf1"/>
    <property type="match status" value="1"/>
</dbReference>
<dbReference type="InterPro" id="IPR047187">
    <property type="entry name" value="SF1_C_Upf1"/>
</dbReference>
<dbReference type="GO" id="GO:0004386">
    <property type="term" value="F:helicase activity"/>
    <property type="evidence" value="ECO:0007669"/>
    <property type="project" value="UniProtKB-KW"/>
</dbReference>
<dbReference type="InterPro" id="IPR001736">
    <property type="entry name" value="PLipase_D/transphosphatidylase"/>
</dbReference>
<dbReference type="PROSITE" id="PS50035">
    <property type="entry name" value="PLD"/>
    <property type="match status" value="1"/>
</dbReference>
<evidence type="ECO:0000313" key="2">
    <source>
        <dbReference type="EMBL" id="SLN54689.1"/>
    </source>
</evidence>
<dbReference type="InterPro" id="IPR041679">
    <property type="entry name" value="DNA2/NAM7-like_C"/>
</dbReference>
<dbReference type="SUPFAM" id="SSF56024">
    <property type="entry name" value="Phospholipase D/nuclease"/>
    <property type="match status" value="1"/>
</dbReference>
<dbReference type="STRING" id="658057.SAMN04488032_109134"/>
<sequence length="1123" mass="123598">MTGPLDAILCYWRTSLADGALGEGSYSHRDRNRFIEVSPESLRDGRLPTTSINKLFKDRPRAQTIGVRLWPLVVARRTSHGSGVRDGRPDLVGPVVTEAVIDREGCILPQRSTIARDVLTPLPSDAFSIGQVATLDDFLTTDPLHLQNPYDWAGYLAHSRKMLDAVTQGWPEGDEHYRPAGYGFLEPAEDAAVTVRSNLDLYDKVLTDKPNTPLLENFAAPRKTSAVDPMVERALSRRLGHSNPDFPLAAQQRQVLAWLDAAQTGEVIAVNGPPGTGKTTMLLSAVAGLWVRAALEGGAPPVIVAASSNNQAVTNIIDAFGQDFATGAGPFAGRWLPEVDSYGIFLPANSRRREAAEKYQTEEFQTRMETVDVFEASKVAWLTSARAAFPDIIGGITEFVEALRQSIMASVKKLNDADLSLERLVEATVMANPLGPDPQATEQHAKALVEEKSVEAHALRNYRAAFDHHIAAESSLTAVFSFIPSVERKRTLRTRIALSGLQGIENLNRVEDIDRHLLKQTSTADADLATSEDTLRKIKSLRAAFACAEAENQAMLERLGGEDGLEDHLDLGMRFDMFRLATHYWEGRWLLAMEEDLAEIAVSANKRGKATLVPRWHRRMMLTPCAVSTFATLPTKLAYSRRSGGKWANEYLYNFIDLLIIDEAGQVLPEVAGAAFSLAKRALVIGDTRQIEPISSLPRSVDIGNLRKTKFLSETEGFQSLKSTAFCSTSGSAMRLAQAACQVSPWPDLDQGLWLFEHRRCHDEIISFSNALCYKGKLRPMRGAVPSDALLPAMGYVHVDGRAIRSGNSRINPTEAQTIAAWIAENREALEEKYNRPIEQIVGIVTPFGAQVRTLRAACSAQKISTLGRDGMTIGTVHALQGAERPVVIFSSVYSKHADGGFIDASPSMLNVTVSRAKDSFLLFGDMDLLASATPGSPRALLSAFLDRPGRDLDFEPMPRLDLQERNSEIQSLRDAVEHDAFIQKILSGEGQKYLIVSPWIKLRTMKRTGILKALKTATERGATIDIYADPLLNASLTASGATQIDEADSALRDIGVSLHRLEKLHSKIVAVDDDLLCVGSFNWLSADREGQYMRHETSYVYRGAHVEEEIRVTTDDLKRRKK</sequence>
<proteinExistence type="predicted"/>
<evidence type="ECO:0000259" key="1">
    <source>
        <dbReference type="PROSITE" id="PS50035"/>
    </source>
</evidence>